<reference evidence="2 3" key="1">
    <citation type="submission" date="2021-10" db="EMBL/GenBank/DDBJ databases">
        <title>Collection of gut derived symbiotic bacterial strains cultured from healthy donors.</title>
        <authorList>
            <person name="Lin H."/>
            <person name="Littmann E."/>
            <person name="Kohout C."/>
            <person name="Pamer E.G."/>
        </authorList>
    </citation>
    <scope>NUCLEOTIDE SEQUENCE [LARGE SCALE GENOMIC DNA]</scope>
    <source>
        <strain evidence="2 3">DFI.1.165</strain>
    </source>
</reference>
<keyword evidence="3" id="KW-1185">Reference proteome</keyword>
<keyword evidence="1" id="KW-0812">Transmembrane</keyword>
<feature type="transmembrane region" description="Helical" evidence="1">
    <location>
        <begin position="206"/>
        <end position="226"/>
    </location>
</feature>
<organism evidence="2 3">
    <name type="scientific">Bariatricus massiliensis</name>
    <dbReference type="NCBI Taxonomy" id="1745713"/>
    <lineage>
        <taxon>Bacteria</taxon>
        <taxon>Bacillati</taxon>
        <taxon>Bacillota</taxon>
        <taxon>Clostridia</taxon>
        <taxon>Lachnospirales</taxon>
        <taxon>Lachnospiraceae</taxon>
        <taxon>Bariatricus</taxon>
    </lineage>
</organism>
<keyword evidence="1" id="KW-1133">Transmembrane helix</keyword>
<feature type="transmembrane region" description="Helical" evidence="1">
    <location>
        <begin position="115"/>
        <end position="135"/>
    </location>
</feature>
<evidence type="ECO:0000256" key="1">
    <source>
        <dbReference type="SAM" id="Phobius"/>
    </source>
</evidence>
<sequence>MNYKEQTIRSNFKFFGGISILYGLLFAFCMYRNLFGATFLVYAIATVYVLDLFIRKVDLKIKKETKMYYMLIIVCGISTCITSNKPLQFLNWCCVIGLLIVSMLGQFFDKSNWDIPSYVVNSVILFITTIGYSFLSIKETENFIKREERRENKKVSFVIIGVLVALGSLLIILPLLISSDMIFRKVFESLTGWLSFEKMVPNIQTVLGILITALLGFVLIYGFFYACCRVDFSGERQRIVERCHPIIGISFSAVIGVIYLLYSAIQIVYLFFGNAGSLPEGITYSQYAREGFWQLVAVAALNIIIVMLCMYLFEENKYLKILLTIICGCTFVMMASAAYRMYLYVSIYHLTILRLLVFWFLLILALIMGGVIVSIYKKGFQLVRYIILTSVCGYLIFTMARPDYQIAKYNMEHIQDMRAEDLSYMIYGLSLDAAPVIAEKAYDYLSGDDNYNMKGQLYDYFRTIADNNEEIYFRKANYSRIKAKTAADVYIKEHAEDSIYSAYYYGDYEYQ</sequence>
<keyword evidence="1" id="KW-0472">Membrane</keyword>
<dbReference type="Proteomes" id="UP001299546">
    <property type="component" value="Unassembled WGS sequence"/>
</dbReference>
<dbReference type="EMBL" id="JAJCIS010000009">
    <property type="protein sequence ID" value="MCB7388149.1"/>
    <property type="molecule type" value="Genomic_DNA"/>
</dbReference>
<protein>
    <submittedName>
        <fullName evidence="2">DUF4173 domain-containing protein</fullName>
    </submittedName>
</protein>
<feature type="transmembrane region" description="Helical" evidence="1">
    <location>
        <begin position="155"/>
        <end position="177"/>
    </location>
</feature>
<feature type="transmembrane region" description="Helical" evidence="1">
    <location>
        <begin position="292"/>
        <end position="313"/>
    </location>
</feature>
<feature type="transmembrane region" description="Helical" evidence="1">
    <location>
        <begin position="355"/>
        <end position="376"/>
    </location>
</feature>
<comment type="caution">
    <text evidence="2">The sequence shown here is derived from an EMBL/GenBank/DDBJ whole genome shotgun (WGS) entry which is preliminary data.</text>
</comment>
<dbReference type="InterPro" id="IPR025291">
    <property type="entry name" value="DUF4153"/>
</dbReference>
<feature type="transmembrane region" description="Helical" evidence="1">
    <location>
        <begin position="89"/>
        <end position="108"/>
    </location>
</feature>
<feature type="transmembrane region" description="Helical" evidence="1">
    <location>
        <begin position="246"/>
        <end position="272"/>
    </location>
</feature>
<evidence type="ECO:0000313" key="2">
    <source>
        <dbReference type="EMBL" id="MCB7388149.1"/>
    </source>
</evidence>
<accession>A0ABS8DK79</accession>
<feature type="transmembrane region" description="Helical" evidence="1">
    <location>
        <begin position="34"/>
        <end position="54"/>
    </location>
</feature>
<gene>
    <name evidence="2" type="ORF">LIZ65_12720</name>
</gene>
<name>A0ABS8DK79_9FIRM</name>
<evidence type="ECO:0000313" key="3">
    <source>
        <dbReference type="Proteomes" id="UP001299546"/>
    </source>
</evidence>
<feature type="transmembrane region" description="Helical" evidence="1">
    <location>
        <begin position="319"/>
        <end position="343"/>
    </location>
</feature>
<dbReference type="Pfam" id="PF13687">
    <property type="entry name" value="DUF4153"/>
    <property type="match status" value="1"/>
</dbReference>
<proteinExistence type="predicted"/>
<dbReference type="RefSeq" id="WP_066730610.1">
    <property type="nucleotide sequence ID" value="NZ_JAJCIQ010000009.1"/>
</dbReference>
<feature type="transmembrane region" description="Helical" evidence="1">
    <location>
        <begin position="12"/>
        <end position="28"/>
    </location>
</feature>
<feature type="transmembrane region" description="Helical" evidence="1">
    <location>
        <begin position="382"/>
        <end position="400"/>
    </location>
</feature>